<dbReference type="Proteomes" id="UP000618051">
    <property type="component" value="Unassembled WGS sequence"/>
</dbReference>
<evidence type="ECO:0000256" key="6">
    <source>
        <dbReference type="ARBA" id="ARBA00022692"/>
    </source>
</evidence>
<keyword evidence="7" id="KW-0732">Signal</keyword>
<evidence type="ECO:0000256" key="11">
    <source>
        <dbReference type="SAM" id="Phobius"/>
    </source>
</evidence>
<keyword evidence="5" id="KW-0517">Myogenesis</keyword>
<dbReference type="Pfam" id="PF13903">
    <property type="entry name" value="Claudin_2"/>
    <property type="match status" value="1"/>
</dbReference>
<reference evidence="12" key="1">
    <citation type="submission" date="2020-10" db="EMBL/GenBank/DDBJ databases">
        <title>Feather gene expression reveals the developmental basis of iridescence in African starlings.</title>
        <authorList>
            <person name="Rubenstein D.R."/>
        </authorList>
    </citation>
    <scope>NUCLEOTIDE SEQUENCE</scope>
    <source>
        <strain evidence="12">SS15</strain>
        <tissue evidence="12">Liver</tissue>
    </source>
</reference>
<keyword evidence="9 11" id="KW-0472">Membrane</keyword>
<keyword evidence="10" id="KW-0325">Glycoprotein</keyword>
<evidence type="ECO:0000256" key="4">
    <source>
        <dbReference type="ARBA" id="ARBA00022475"/>
    </source>
</evidence>
<evidence type="ECO:0000313" key="13">
    <source>
        <dbReference type="EMBL" id="KAI1241678.1"/>
    </source>
</evidence>
<feature type="transmembrane region" description="Helical" evidence="11">
    <location>
        <begin position="192"/>
        <end position="211"/>
    </location>
</feature>
<dbReference type="InterPro" id="IPR026763">
    <property type="entry name" value="TMEM182"/>
</dbReference>
<evidence type="ECO:0000256" key="5">
    <source>
        <dbReference type="ARBA" id="ARBA00022541"/>
    </source>
</evidence>
<evidence type="ECO:0000313" key="12">
    <source>
        <dbReference type="EMBL" id="KAG0123386.1"/>
    </source>
</evidence>
<proteinExistence type="inferred from homology"/>
<comment type="caution">
    <text evidence="12">The sequence shown here is derived from an EMBL/GenBank/DDBJ whole genome shotgun (WGS) entry which is preliminary data.</text>
</comment>
<protein>
    <recommendedName>
        <fullName evidence="3">Transmembrane protein 182</fullName>
    </recommendedName>
</protein>
<feature type="non-terminal residue" evidence="12">
    <location>
        <position position="1"/>
    </location>
</feature>
<keyword evidence="14" id="KW-1185">Reference proteome</keyword>
<evidence type="ECO:0000256" key="10">
    <source>
        <dbReference type="ARBA" id="ARBA00023180"/>
    </source>
</evidence>
<name>A0A835TXR5_9PASS</name>
<dbReference type="GO" id="GO:0005886">
    <property type="term" value="C:plasma membrane"/>
    <property type="evidence" value="ECO:0007669"/>
    <property type="project" value="UniProtKB-SubCell"/>
</dbReference>
<dbReference type="EMBL" id="JADDUC020000002">
    <property type="protein sequence ID" value="KAI1241678.1"/>
    <property type="molecule type" value="Genomic_DNA"/>
</dbReference>
<evidence type="ECO:0000256" key="3">
    <source>
        <dbReference type="ARBA" id="ARBA00014600"/>
    </source>
</evidence>
<comment type="subcellular location">
    <subcellularLocation>
        <location evidence="1">Cell membrane</location>
        <topology evidence="1">Multi-pass membrane protein</topology>
    </subcellularLocation>
</comment>
<dbReference type="AlphaFoldDB" id="A0A835TXR5"/>
<comment type="similarity">
    <text evidence="2">Belongs to the TMEM182 family.</text>
</comment>
<accession>A0A835TXR5</accession>
<dbReference type="OrthoDB" id="9942154at2759"/>
<gene>
    <name evidence="13" type="ORF">IHE44_0005164</name>
    <name evidence="12" type="ORF">IHE44_007476</name>
</gene>
<evidence type="ECO:0000256" key="9">
    <source>
        <dbReference type="ARBA" id="ARBA00023136"/>
    </source>
</evidence>
<keyword evidence="8 11" id="KW-1133">Transmembrane helix</keyword>
<dbReference type="PANTHER" id="PTHR32012">
    <property type="entry name" value="TRANSMEMBRANE PROTEIN 182-RELATED"/>
    <property type="match status" value="1"/>
</dbReference>
<dbReference type="InterPro" id="IPR004031">
    <property type="entry name" value="PMP22/EMP/MP20/Claudin"/>
</dbReference>
<keyword evidence="6 11" id="KW-0812">Transmembrane</keyword>
<feature type="transmembrane region" description="Helical" evidence="11">
    <location>
        <begin position="240"/>
        <end position="265"/>
    </location>
</feature>
<evidence type="ECO:0000256" key="7">
    <source>
        <dbReference type="ARBA" id="ARBA00022729"/>
    </source>
</evidence>
<feature type="transmembrane region" description="Helical" evidence="11">
    <location>
        <begin position="163"/>
        <end position="185"/>
    </location>
</feature>
<evidence type="ECO:0000313" key="14">
    <source>
        <dbReference type="Proteomes" id="UP000618051"/>
    </source>
</evidence>
<keyword evidence="4" id="KW-1003">Cell membrane</keyword>
<evidence type="ECO:0000256" key="8">
    <source>
        <dbReference type="ARBA" id="ARBA00022989"/>
    </source>
</evidence>
<evidence type="ECO:0000256" key="2">
    <source>
        <dbReference type="ARBA" id="ARBA00006418"/>
    </source>
</evidence>
<dbReference type="Gene3D" id="1.20.140.150">
    <property type="match status" value="1"/>
</dbReference>
<dbReference type="PANTHER" id="PTHR32012:SF0">
    <property type="entry name" value="TRANSMEMBRANE PROTEIN 182"/>
    <property type="match status" value="1"/>
</dbReference>
<sequence length="648" mass="73334">MVKKLLKNVDDSYVLKVSLRECSPPGLNFGCPCYYCVLCNIAHVDGQGHCNSISISTDVALGVLLFLVAFGTDYWLLATEIGTCSEAPESTGGEKATLHHEGFFWRCWFSGNVGDNNASMWNFWYTNQSPSKNCTHAYLSPFPLLRDEHNSTSYDSAIIYRGFWTVLMLLGVLTVVVASFLIICAAPFASHILYKAGGGFFIIAVVMYVIWVQAMADLENYTNMKKMDCPDFAVYVRYGWSFMLAPIGVLFSLLAGMLFLLVGPVMNTESIAKRQEKNAHREDVVGQIGCYFHFGKFCDWKLSSLSCYLFIFPSSRLMLYIIEQEDNKSGRFWKLEELGGASELDLFQQNQPCVQQQLINSARIEPKAPVVPLIQPIGRTESQAPPEMVEFVFSLQNMYVTGLIACDHIVRKEIYFLRNVFGRVRKKSKEEAFSDYFQSVNHPFVQCKHGKDHHCPQRRQCENEGKEVKKEGGKQSKSELMQLKLVETLKLKTETNLEFYKTLNKIKKIESQEELANTYAVFSREFSYSSNGEQENFPRKRSSKKNPNKLYAYFNGSEILFRLPLGESASCLLRFVFFVYLRVNTGDIHVPLCSLLQTAWKPLGSEVLALTWPLITAGRGRTVARFWRGDVRPGPCWGCAVGPAGPGR</sequence>
<reference evidence="13 14" key="2">
    <citation type="journal article" date="2021" name="J. Hered.">
        <title>Feather Gene Expression Elucidates the Developmental Basis of Plumage Iridescence in African Starlings.</title>
        <authorList>
            <person name="Rubenstein D.R."/>
            <person name="Corvelo A."/>
            <person name="MacManes M.D."/>
            <person name="Maia R."/>
            <person name="Narzisi G."/>
            <person name="Rousaki A."/>
            <person name="Vandenabeele P."/>
            <person name="Shawkey M.D."/>
            <person name="Solomon J."/>
        </authorList>
    </citation>
    <scope>NUCLEOTIDE SEQUENCE [LARGE SCALE GENOMIC DNA]</scope>
    <source>
        <strain evidence="13">SS15</strain>
    </source>
</reference>
<dbReference type="GO" id="GO:0007517">
    <property type="term" value="P:muscle organ development"/>
    <property type="evidence" value="ECO:0007669"/>
    <property type="project" value="UniProtKB-KW"/>
</dbReference>
<dbReference type="EMBL" id="JADDUC010000029">
    <property type="protein sequence ID" value="KAG0123386.1"/>
    <property type="molecule type" value="Genomic_DNA"/>
</dbReference>
<evidence type="ECO:0000256" key="1">
    <source>
        <dbReference type="ARBA" id="ARBA00004651"/>
    </source>
</evidence>
<reference evidence="13" key="3">
    <citation type="submission" date="2022-01" db="EMBL/GenBank/DDBJ databases">
        <authorList>
            <person name="Rubenstein D.R."/>
        </authorList>
    </citation>
    <scope>NUCLEOTIDE SEQUENCE</scope>
    <source>
        <strain evidence="13">SS15</strain>
        <tissue evidence="13">Liver</tissue>
    </source>
</reference>
<organism evidence="12">
    <name type="scientific">Lamprotornis superbus</name>
    <dbReference type="NCBI Taxonomy" id="245042"/>
    <lineage>
        <taxon>Eukaryota</taxon>
        <taxon>Metazoa</taxon>
        <taxon>Chordata</taxon>
        <taxon>Craniata</taxon>
        <taxon>Vertebrata</taxon>
        <taxon>Euteleostomi</taxon>
        <taxon>Archelosauria</taxon>
        <taxon>Archosauria</taxon>
        <taxon>Dinosauria</taxon>
        <taxon>Saurischia</taxon>
        <taxon>Theropoda</taxon>
        <taxon>Coelurosauria</taxon>
        <taxon>Aves</taxon>
        <taxon>Neognathae</taxon>
        <taxon>Neoaves</taxon>
        <taxon>Telluraves</taxon>
        <taxon>Australaves</taxon>
        <taxon>Passeriformes</taxon>
        <taxon>Sturnidae</taxon>
        <taxon>Lamprotornis</taxon>
    </lineage>
</organism>